<dbReference type="InParanoid" id="A0A2T3A4F1"/>
<dbReference type="InterPro" id="IPR036691">
    <property type="entry name" value="Endo/exonu/phosph_ase_sf"/>
</dbReference>
<proteinExistence type="predicted"/>
<keyword evidence="4" id="KW-1185">Reference proteome</keyword>
<feature type="region of interest" description="Disordered" evidence="1">
    <location>
        <begin position="306"/>
        <end position="356"/>
    </location>
</feature>
<feature type="region of interest" description="Disordered" evidence="1">
    <location>
        <begin position="1"/>
        <end position="26"/>
    </location>
</feature>
<feature type="compositionally biased region" description="Acidic residues" evidence="1">
    <location>
        <begin position="333"/>
        <end position="347"/>
    </location>
</feature>
<dbReference type="Proteomes" id="UP000241462">
    <property type="component" value="Unassembled WGS sequence"/>
</dbReference>
<protein>
    <submittedName>
        <fullName evidence="3">Type II inositol-1,4,5-trisphosphate 5-phosphatase</fullName>
    </submittedName>
</protein>
<evidence type="ECO:0000313" key="4">
    <source>
        <dbReference type="Proteomes" id="UP000241462"/>
    </source>
</evidence>
<dbReference type="InterPro" id="IPR048869">
    <property type="entry name" value="OCRL-1_2_ASH"/>
</dbReference>
<dbReference type="SUPFAM" id="SSF56219">
    <property type="entry name" value="DNase I-like"/>
    <property type="match status" value="1"/>
</dbReference>
<gene>
    <name evidence="3" type="ORF">BD289DRAFT_11808</name>
</gene>
<reference evidence="3 4" key="1">
    <citation type="journal article" date="2018" name="Mycol. Prog.">
        <title>Coniella lustricola, a new species from submerged detritus.</title>
        <authorList>
            <person name="Raudabaugh D.B."/>
            <person name="Iturriaga T."/>
            <person name="Carver A."/>
            <person name="Mondo S."/>
            <person name="Pangilinan J."/>
            <person name="Lipzen A."/>
            <person name="He G."/>
            <person name="Amirebrahimi M."/>
            <person name="Grigoriev I.V."/>
            <person name="Miller A.N."/>
        </authorList>
    </citation>
    <scope>NUCLEOTIDE SEQUENCE [LARGE SCALE GENOMIC DNA]</scope>
    <source>
        <strain evidence="3 4">B22-T-1</strain>
    </source>
</reference>
<dbReference type="PANTHER" id="PTHR11200">
    <property type="entry name" value="INOSITOL 5-PHOSPHATASE"/>
    <property type="match status" value="1"/>
</dbReference>
<organism evidence="3 4">
    <name type="scientific">Coniella lustricola</name>
    <dbReference type="NCBI Taxonomy" id="2025994"/>
    <lineage>
        <taxon>Eukaryota</taxon>
        <taxon>Fungi</taxon>
        <taxon>Dikarya</taxon>
        <taxon>Ascomycota</taxon>
        <taxon>Pezizomycotina</taxon>
        <taxon>Sordariomycetes</taxon>
        <taxon>Sordariomycetidae</taxon>
        <taxon>Diaporthales</taxon>
        <taxon>Schizoparmaceae</taxon>
        <taxon>Coniella</taxon>
    </lineage>
</organism>
<dbReference type="Gene3D" id="3.60.10.10">
    <property type="entry name" value="Endonuclease/exonuclease/phosphatase"/>
    <property type="match status" value="1"/>
</dbReference>
<dbReference type="Pfam" id="PF22669">
    <property type="entry name" value="Exo_endo_phos2"/>
    <property type="match status" value="2"/>
</dbReference>
<evidence type="ECO:0000313" key="3">
    <source>
        <dbReference type="EMBL" id="PSR82646.1"/>
    </source>
</evidence>
<feature type="region of interest" description="Disordered" evidence="1">
    <location>
        <begin position="429"/>
        <end position="480"/>
    </location>
</feature>
<dbReference type="STRING" id="2025994.A0A2T3A4F1"/>
<dbReference type="SMART" id="SM00128">
    <property type="entry name" value="IPPc"/>
    <property type="match status" value="1"/>
</dbReference>
<sequence length="1035" mass="113664">MDARSETHTQPASDGTEPVDLGSVNPHSLHSNLYARRAEYTRVHRIRVKVSTWNVAACPGTDKDLAAWFVDEGDEDAGSEAQTPHPTSQEASDMPRAVGGDRIGLYVLGLQEVVNLNPVSQYVYSDSKPTDKWRAALEAAMPKGCTFVAAEQMSGLLLLVYAASEVAPLVGNISTKAVGTGVGGWFGNKGAAIVRIVLGEATKMVFVNSHLSSGSDPSTIERRCWDVRTIFDRARFDAISVPGDDRIEDQDKLGDEDFAFWFGDLNFRLHGIPGDDIRRILTLHTKGEYVPTKPDGEDREEITIAARAHDSSDEEEQKEDSASSKTQPSNLGNDDDSVVLPDPDDFDPDPHEDPASLQATLDSLLPHDQLQQVIKQQRVFHDGWREGPITFLPTYKYDVGTVAVFDSSEKKRAPSWCDRILYRTKLDREQHETKHKEETEARKRDEEMKARGIDHAGDDDEVLFDYDPENDGDVEPVGKPGLDYDEYDETGSAAGHSASHEERHTQGLTLDTYTSHQWVTSSDHKPVSATFVVDFDAVVPELKVDVYAEVARDIDRAENEGRPTVTIVSEASQSGPELVEFEDMRFLERRTASLTVANTGRVPATISFVANAPEYDAEDDSPSHQWLLTSLTRPEPTGATEEPLSLEKEVMLEPGETVNAVVEAFIGQLSHARLLNDGRGTLDEVLILRVADGRDHFIRVRAAWLPTCMGRSIDELIRVPDGGIRAFAASLANDKKVKFNGAIPYDLEIHRSAPKELFKLIEALEILTDRTVADEQMLASYTIPRDKHGWPFENCVAGSHEDLVPAVVEALDTDRPIADGFPAETNPCQRLETVAEVLLLFLRGLTDGVVNIQLWSIMEQAPVRAFGQTGGGVTSPTGSPAEAEEDDRTAILDVLTNAPNHNICFVFLTTTLAKIITELAPVQKNELEVLKMTTPGSPTSGGSAIGGAIGAIGRRSLVLRRSLTGRAGSIGGMPSISDALIAVERRRSKEKRVAQLFGSAICRTPPPLREKERRALDGKQATLVELFLRRRDANL</sequence>
<feature type="compositionally biased region" description="Polar residues" evidence="1">
    <location>
        <begin position="80"/>
        <end position="91"/>
    </location>
</feature>
<dbReference type="GO" id="GO:0004439">
    <property type="term" value="F:phosphatidylinositol-4,5-bisphosphate 5-phosphatase activity"/>
    <property type="evidence" value="ECO:0007669"/>
    <property type="project" value="TreeGrafter"/>
</dbReference>
<evidence type="ECO:0000259" key="2">
    <source>
        <dbReference type="SMART" id="SM00128"/>
    </source>
</evidence>
<feature type="compositionally biased region" description="Basic and acidic residues" evidence="1">
    <location>
        <begin position="429"/>
        <end position="456"/>
    </location>
</feature>
<dbReference type="OrthoDB" id="7862313at2759"/>
<dbReference type="PANTHER" id="PTHR11200:SF300">
    <property type="entry name" value="TYPE II INOSITOL 1,4,5-TRISPHOSPHATE 5-PHOSPHATASE"/>
    <property type="match status" value="1"/>
</dbReference>
<accession>A0A2T3A4F1</accession>
<evidence type="ECO:0000256" key="1">
    <source>
        <dbReference type="SAM" id="MobiDB-lite"/>
    </source>
</evidence>
<dbReference type="InterPro" id="IPR000300">
    <property type="entry name" value="IPPc"/>
</dbReference>
<dbReference type="InterPro" id="IPR046985">
    <property type="entry name" value="IP5"/>
</dbReference>
<feature type="region of interest" description="Disordered" evidence="1">
    <location>
        <begin position="74"/>
        <end position="96"/>
    </location>
</feature>
<dbReference type="Gene3D" id="2.60.40.10">
    <property type="entry name" value="Immunoglobulins"/>
    <property type="match status" value="1"/>
</dbReference>
<feature type="region of interest" description="Disordered" evidence="1">
    <location>
        <begin position="485"/>
        <end position="504"/>
    </location>
</feature>
<feature type="domain" description="Inositol polyphosphate-related phosphatase" evidence="2">
    <location>
        <begin position="44"/>
        <end position="539"/>
    </location>
</feature>
<dbReference type="Pfam" id="PF21310">
    <property type="entry name" value="OCRL-like_ASH"/>
    <property type="match status" value="1"/>
</dbReference>
<name>A0A2T3A4F1_9PEZI</name>
<feature type="compositionally biased region" description="Acidic residues" evidence="1">
    <location>
        <begin position="457"/>
        <end position="474"/>
    </location>
</feature>
<dbReference type="AlphaFoldDB" id="A0A2T3A4F1"/>
<dbReference type="GO" id="GO:0046856">
    <property type="term" value="P:phosphatidylinositol dephosphorylation"/>
    <property type="evidence" value="ECO:0007669"/>
    <property type="project" value="InterPro"/>
</dbReference>
<dbReference type="EMBL" id="KZ678474">
    <property type="protein sequence ID" value="PSR82646.1"/>
    <property type="molecule type" value="Genomic_DNA"/>
</dbReference>
<dbReference type="InterPro" id="IPR013783">
    <property type="entry name" value="Ig-like_fold"/>
</dbReference>